<proteinExistence type="predicted"/>
<dbReference type="EMBL" id="CAESAD010000004">
    <property type="protein sequence ID" value="CAB4338444.1"/>
    <property type="molecule type" value="Genomic_DNA"/>
</dbReference>
<dbReference type="EMBL" id="CAFBPK010000004">
    <property type="protein sequence ID" value="CAB5012507.1"/>
    <property type="molecule type" value="Genomic_DNA"/>
</dbReference>
<sequence length="751" mass="82522">MKSRQAVVAVVALALLVGAGTLATGSQVEAEQEYEVASVPGSIEPLCTDSNGPISTIAQLRQSKIEIEIPKSRKWSSNIVAAKTSSGTTIPDEFKKKFKARFYVTPPNGSPCIFKGTIRISGDWRDHLSIKNGTPIASIDVQLDEGNFSGIVNFKLLLPKTRGGDNEIVQAALMREMDLLSPRTAQLSVTVNGVPVEYMFQENLEKELLESQFRREAPVFESDESMFWDDRRDKKLPEGNDQRIIVPKMTNSSWMGESQNRIAIAKRGLDVLYSAYASYWETRNLTPELIANNNPDYLQKNYEFLALMNATNAQHGLITHNRRFFFDPMKNALEPVYYDGDSKILDPSREVIPAGYGSQQGAFGVITRLNNLDRAEFAKLLNSYGVSISEEDLNVILDDLAKRLADYALTEVAAPTEFAWKANNFADLNSKDRALMFAKNQDEVTQCDFELKICAETVLSMGDYQDLIAGKLEKNGTRIVYGGGSLENYRGGLEPYQDEMSPATTHYLASGDSFIVTGESAVVIDEAQKSIDVTALSAGSRLYLANADLTGWTFSYTGSPGLVAPIAEDRFDDRLLTGCVNIVDSKVVDVSFKVDSALCEDGLNLIRVTGNVPRLEISNTLEDGLDLDFSKVSIAELIVSDTGNDCLDLSAGDYRAEKVRLTNCGDKGVSIGETAVVNFREVVVDKAVLGVAVKDWSDFTAETVSITQAQTCISAYRKKQEFGRAVINIGQLDCLGRPIDTQDYSKLSVGK</sequence>
<dbReference type="EMBL" id="CAEZZD010000023">
    <property type="protein sequence ID" value="CAB4742905.1"/>
    <property type="molecule type" value="Genomic_DNA"/>
</dbReference>
<dbReference type="EMBL" id="CAEZYC010000004">
    <property type="protein sequence ID" value="CAB4698445.1"/>
    <property type="molecule type" value="Genomic_DNA"/>
</dbReference>
<gene>
    <name evidence="3" type="ORF">UFOPK2648_00180</name>
    <name evidence="4" type="ORF">UFOPK2824_00259</name>
    <name evidence="5" type="ORF">UFOPK3037_00238</name>
    <name evidence="6" type="ORF">UFOPK3278_00424</name>
    <name evidence="1" type="ORF">UFOPK3406_00134</name>
    <name evidence="2" type="ORF">UFOPK3925_00769</name>
    <name evidence="7" type="ORF">UFOPK4097_00405</name>
    <name evidence="8" type="ORF">UFOPK4301_00350</name>
</gene>
<evidence type="ECO:0000313" key="2">
    <source>
        <dbReference type="EMBL" id="CAB4338444.1"/>
    </source>
</evidence>
<name>A0A6J6T7N6_9ZZZZ</name>
<organism evidence="4">
    <name type="scientific">freshwater metagenome</name>
    <dbReference type="NCBI Taxonomy" id="449393"/>
    <lineage>
        <taxon>unclassified sequences</taxon>
        <taxon>metagenomes</taxon>
        <taxon>ecological metagenomes</taxon>
    </lineage>
</organism>
<evidence type="ECO:0000313" key="6">
    <source>
        <dbReference type="EMBL" id="CAB4846734.1"/>
    </source>
</evidence>
<evidence type="ECO:0000313" key="4">
    <source>
        <dbReference type="EMBL" id="CAB4742905.1"/>
    </source>
</evidence>
<evidence type="ECO:0000313" key="3">
    <source>
        <dbReference type="EMBL" id="CAB4698445.1"/>
    </source>
</evidence>
<dbReference type="EMBL" id="CAESAI010000002">
    <property type="protein sequence ID" value="CAB4330515.1"/>
    <property type="molecule type" value="Genomic_DNA"/>
</dbReference>
<accession>A0A6J6T7N6</accession>
<reference evidence="4" key="1">
    <citation type="submission" date="2020-05" db="EMBL/GenBank/DDBJ databases">
        <authorList>
            <person name="Chiriac C."/>
            <person name="Salcher M."/>
            <person name="Ghai R."/>
            <person name="Kavagutti S V."/>
        </authorList>
    </citation>
    <scope>NUCLEOTIDE SEQUENCE</scope>
</reference>
<evidence type="ECO:0000313" key="7">
    <source>
        <dbReference type="EMBL" id="CAB5012507.1"/>
    </source>
</evidence>
<evidence type="ECO:0000313" key="8">
    <source>
        <dbReference type="EMBL" id="CAB5046022.1"/>
    </source>
</evidence>
<dbReference type="EMBL" id="CAFBIX010000009">
    <property type="protein sequence ID" value="CAB4846734.1"/>
    <property type="molecule type" value="Genomic_DNA"/>
</dbReference>
<evidence type="ECO:0000313" key="5">
    <source>
        <dbReference type="EMBL" id="CAB4795253.1"/>
    </source>
</evidence>
<evidence type="ECO:0000313" key="1">
    <source>
        <dbReference type="EMBL" id="CAB4330515.1"/>
    </source>
</evidence>
<dbReference type="EMBL" id="CAFBQG010000027">
    <property type="protein sequence ID" value="CAB5046022.1"/>
    <property type="molecule type" value="Genomic_DNA"/>
</dbReference>
<protein>
    <submittedName>
        <fullName evidence="4">Unannotated protein</fullName>
    </submittedName>
</protein>
<dbReference type="EMBL" id="CAFAAO010000002">
    <property type="protein sequence ID" value="CAB4795253.1"/>
    <property type="molecule type" value="Genomic_DNA"/>
</dbReference>
<dbReference type="AlphaFoldDB" id="A0A6J6T7N6"/>